<evidence type="ECO:0000256" key="3">
    <source>
        <dbReference type="ARBA" id="ARBA00010026"/>
    </source>
</evidence>
<feature type="compositionally biased region" description="Low complexity" evidence="10">
    <location>
        <begin position="1348"/>
        <end position="1367"/>
    </location>
</feature>
<feature type="transmembrane region" description="Helical" evidence="11">
    <location>
        <begin position="354"/>
        <end position="376"/>
    </location>
</feature>
<comment type="subcellular location">
    <subcellularLocation>
        <location evidence="1">Endoplasmic reticulum membrane</location>
        <topology evidence="1">Multi-pass membrane protein</topology>
    </subcellularLocation>
</comment>
<comment type="similarity">
    <text evidence="3">Belongs to the PIGU family.</text>
</comment>
<dbReference type="InterPro" id="IPR036859">
    <property type="entry name" value="CAP-Gly_dom_sf"/>
</dbReference>
<organism evidence="13 14">
    <name type="scientific">Schistosoma mansoni</name>
    <name type="common">Blood fluke</name>
    <dbReference type="NCBI Taxonomy" id="6183"/>
    <lineage>
        <taxon>Eukaryota</taxon>
        <taxon>Metazoa</taxon>
        <taxon>Spiralia</taxon>
        <taxon>Lophotrochozoa</taxon>
        <taxon>Platyhelminthes</taxon>
        <taxon>Trematoda</taxon>
        <taxon>Digenea</taxon>
        <taxon>Strigeidida</taxon>
        <taxon>Schistosomatoidea</taxon>
        <taxon>Schistosomatidae</taxon>
        <taxon>Schistosoma</taxon>
    </lineage>
</organism>
<dbReference type="InterPro" id="IPR036770">
    <property type="entry name" value="Ankyrin_rpt-contain_sf"/>
</dbReference>
<feature type="region of interest" description="Disordered" evidence="10">
    <location>
        <begin position="1348"/>
        <end position="1377"/>
    </location>
</feature>
<evidence type="ECO:0000256" key="9">
    <source>
        <dbReference type="PROSITE-ProRule" id="PRU00023"/>
    </source>
</evidence>
<dbReference type="WBParaSite" id="Smp_266870.2">
    <property type="protein sequence ID" value="Smp_266870.2"/>
    <property type="gene ID" value="Smp_266870"/>
</dbReference>
<dbReference type="SUPFAM" id="SSF74924">
    <property type="entry name" value="Cap-Gly domain"/>
    <property type="match status" value="3"/>
</dbReference>
<dbReference type="GO" id="GO:0016255">
    <property type="term" value="P:attachment of GPI anchor to protein"/>
    <property type="evidence" value="ECO:0007669"/>
    <property type="project" value="InterPro"/>
</dbReference>
<keyword evidence="6" id="KW-0256">Endoplasmic reticulum</keyword>
<reference evidence="13" key="1">
    <citation type="journal article" date="2012" name="PLoS Negl. Trop. Dis.">
        <title>A systematically improved high quality genome and transcriptome of the human blood fluke Schistosoma mansoni.</title>
        <authorList>
            <person name="Protasio A.V."/>
            <person name="Tsai I.J."/>
            <person name="Babbage A."/>
            <person name="Nichol S."/>
            <person name="Hunt M."/>
            <person name="Aslett M.A."/>
            <person name="De Silva N."/>
            <person name="Velarde G.S."/>
            <person name="Anderson T.J."/>
            <person name="Clark R.C."/>
            <person name="Davidson C."/>
            <person name="Dillon G.P."/>
            <person name="Holroyd N.E."/>
            <person name="LoVerde P.T."/>
            <person name="Lloyd C."/>
            <person name="McQuillan J."/>
            <person name="Oliveira G."/>
            <person name="Otto T.D."/>
            <person name="Parker-Manuel S.J."/>
            <person name="Quail M.A."/>
            <person name="Wilson R.A."/>
            <person name="Zerlotini A."/>
            <person name="Dunne D.W."/>
            <person name="Berriman M."/>
        </authorList>
    </citation>
    <scope>NUCLEOTIDE SEQUENCE [LARGE SCALE GENOMIC DNA]</scope>
    <source>
        <strain evidence="13">Puerto Rican</strain>
    </source>
</reference>
<evidence type="ECO:0000256" key="1">
    <source>
        <dbReference type="ARBA" id="ARBA00004477"/>
    </source>
</evidence>
<reference evidence="14" key="2">
    <citation type="submission" date="2023-11" db="UniProtKB">
        <authorList>
            <consortium name="WormBaseParasite"/>
        </authorList>
    </citation>
    <scope>IDENTIFICATION</scope>
    <source>
        <strain evidence="14">Puerto Rican</strain>
    </source>
</reference>
<feature type="compositionally biased region" description="Low complexity" evidence="10">
    <location>
        <begin position="818"/>
        <end position="830"/>
    </location>
</feature>
<dbReference type="GO" id="GO:0042765">
    <property type="term" value="C:GPI-anchor transamidase complex"/>
    <property type="evidence" value="ECO:0007669"/>
    <property type="project" value="InterPro"/>
</dbReference>
<dbReference type="Pfam" id="PF01302">
    <property type="entry name" value="CAP_GLY"/>
    <property type="match status" value="3"/>
</dbReference>
<feature type="compositionally biased region" description="Low complexity" evidence="10">
    <location>
        <begin position="998"/>
        <end position="1014"/>
    </location>
</feature>
<feature type="compositionally biased region" description="Low complexity" evidence="10">
    <location>
        <begin position="964"/>
        <end position="986"/>
    </location>
</feature>
<feature type="repeat" description="ANK" evidence="9">
    <location>
        <begin position="631"/>
        <end position="663"/>
    </location>
</feature>
<dbReference type="PROSITE" id="PS00845">
    <property type="entry name" value="CAP_GLY_1"/>
    <property type="match status" value="1"/>
</dbReference>
<evidence type="ECO:0000256" key="5">
    <source>
        <dbReference type="ARBA" id="ARBA00022692"/>
    </source>
</evidence>
<feature type="domain" description="CAP-Gly" evidence="12">
    <location>
        <begin position="902"/>
        <end position="944"/>
    </location>
</feature>
<keyword evidence="7 11" id="KW-1133">Transmembrane helix</keyword>
<comment type="pathway">
    <text evidence="2">Glycolipid biosynthesis; glycosylphosphatidylinositol-anchor biosynthesis.</text>
</comment>
<keyword evidence="5 11" id="KW-0812">Transmembrane</keyword>
<evidence type="ECO:0000256" key="4">
    <source>
        <dbReference type="ARBA" id="ARBA00022502"/>
    </source>
</evidence>
<dbReference type="PANTHER" id="PTHR13121">
    <property type="entry name" value="GPI TRANSAMIDASE COMPONENT PIG-U"/>
    <property type="match status" value="1"/>
</dbReference>
<sequence length="1377" mass="152834">MTWDCLLSMVFGLILRNLVKKYASKNVLDSLTYSSLDQWDSVNEGIYLQNHGISAYEGDVVHQPPLLLLMWSYLLKLTNGDATYYHLALEFILLISLFIFCGSTFNYFLSIQHRNKSSVHDSSKHLLLKEIDLQKFQALSVIWYALNPYSILISAAQSTSVVYNIVFLWINLSVCRGHLLLAAALCAVGCYIRIYPGYLMFPVLAAAYIQYPNPSKGIISRLSNLLLPLVTFIGSISILLWISYIIQNHDWSFLTSVYWNTITITDCTPQMGIFWYMFVEMFDHFSEFFTWVFQLLIFTIVVGLTIKFNRNPLYICLVISFIINVLQPYHNIGELGLLISILPMWSHLLKQTRMLFISSCCLLTALILSPLFHYIWLQPGTGNANFYFAASLVHAFGQLECQNRLTGLSTSCAPSPRTVARSSSSSLLRKGVKNAYHRYHGNGFNNNAGINSSDEEFNRFFYKPRRSQPVVHPASEIPFCENCRVMDEEMSKEYDPLTGSPVNNDNDNHHLPEEMIHDDEEESRSWVMRMPVGPWWCEDCQESVTSTNLTISQLFAILRQWTPYAQLQLITIVEEIFRRGAHVDDRDGLSDMTLLHFTAKSGALGDEQASCRIANYLLDEGANLEARCKWTDMTPLHYAAYFDCPLLADLLINRGACISARTCLIDHSTPLHLAASQLSLGTARILIQAADFSVTKTGQRYDAKDAKDGYGRTPYECLPPSGQLPEPLCTLRDLLAELLRPTSPQQTDDIDIEKKIIQTTSNDYSTEYRNEHITNDYVNNQSLPTENSHSQQSTYNGVDWLVAESGFLSPRTKRSPTNIQQPLNNNNINNDVKSPTTSQSKKFTVSAKVTLQSMGLALGDRVCIAPGNSVPSSSSAMQTSGKNQPQLTTGVSGRIGKLRYCGSVSFGSGIWVGVELDEPVGRNNGSVAGIQYFSCANQHGIFAPIGRVYKTVNIDGKQNWHPVTSSTNTTISNRRSSNSSNISTTSKKLSNLKEENAGSSSSSISNGSTSGNNTPKKRLPSSRSSYAISSTTITSIPVSTDSSLRNQHKHSTTVSSQLSRTPTPPSTLQSPSSFSHVTAKIDTGLRIRSPDISRNHHFQIGDRVLVAGQRRGVLRFIGQTQFAPGIWYGIELEQAVGKNNGSINGIRYFDCAVGHGIFAPISRIQKLPARPNTPNLTKLSDNSTTMTTSFHSEQVDGVAGRSWCCRRTPWSSTTSPMIGRAVIGRPPLPTELVNALKAVGRVPAESFEEPVFYLTEGMQVLCAGEIGIVRYIGPITFAEGIWLGIELRKPRGRHDGCVAGRRYFTCRPGHGLLVRPARVFCHGINAVNLLPPALAEIERQLAVKRQESANSCNSGSSRVSSTNSITSDNEQSSKISS</sequence>
<dbReference type="Gene3D" id="2.30.30.190">
    <property type="entry name" value="CAP Gly-rich-like domain"/>
    <property type="match status" value="3"/>
</dbReference>
<feature type="domain" description="CAP-Gly" evidence="12">
    <location>
        <begin position="1118"/>
        <end position="1160"/>
    </location>
</feature>
<feature type="region of interest" description="Disordered" evidence="10">
    <location>
        <begin position="809"/>
        <end position="839"/>
    </location>
</feature>
<dbReference type="PROSITE" id="PS50088">
    <property type="entry name" value="ANK_REPEAT"/>
    <property type="match status" value="1"/>
</dbReference>
<feature type="compositionally biased region" description="Polar residues" evidence="10">
    <location>
        <begin position="1368"/>
        <end position="1377"/>
    </location>
</feature>
<evidence type="ECO:0000256" key="7">
    <source>
        <dbReference type="ARBA" id="ARBA00022989"/>
    </source>
</evidence>
<evidence type="ECO:0000313" key="14">
    <source>
        <dbReference type="WBParaSite" id="Smp_266870.2"/>
    </source>
</evidence>
<proteinExistence type="inferred from homology"/>
<evidence type="ECO:0000256" key="11">
    <source>
        <dbReference type="SAM" id="Phobius"/>
    </source>
</evidence>
<dbReference type="SMART" id="SM01052">
    <property type="entry name" value="CAP_GLY"/>
    <property type="match status" value="3"/>
</dbReference>
<dbReference type="InterPro" id="IPR000938">
    <property type="entry name" value="CAP-Gly_domain"/>
</dbReference>
<dbReference type="Proteomes" id="UP000008854">
    <property type="component" value="Unassembled WGS sequence"/>
</dbReference>
<feature type="compositionally biased region" description="Low complexity" evidence="10">
    <location>
        <begin position="1055"/>
        <end position="1075"/>
    </location>
</feature>
<dbReference type="GO" id="GO:0006506">
    <property type="term" value="P:GPI anchor biosynthetic process"/>
    <property type="evidence" value="ECO:0007669"/>
    <property type="project" value="UniProtKB-KW"/>
</dbReference>
<accession>A0AA82MZ70</accession>
<dbReference type="Pfam" id="PF06728">
    <property type="entry name" value="PIG-U"/>
    <property type="match status" value="1"/>
</dbReference>
<feature type="transmembrane region" description="Helical" evidence="11">
    <location>
        <begin position="149"/>
        <end position="172"/>
    </location>
</feature>
<keyword evidence="13" id="KW-1185">Reference proteome</keyword>
<feature type="region of interest" description="Disordered" evidence="10">
    <location>
        <begin position="958"/>
        <end position="1026"/>
    </location>
</feature>
<feature type="domain" description="CAP-Gly" evidence="12">
    <location>
        <begin position="1273"/>
        <end position="1315"/>
    </location>
</feature>
<feature type="region of interest" description="Disordered" evidence="10">
    <location>
        <begin position="869"/>
        <end position="888"/>
    </location>
</feature>
<dbReference type="InterPro" id="IPR009600">
    <property type="entry name" value="PIG-U"/>
</dbReference>
<evidence type="ECO:0000313" key="13">
    <source>
        <dbReference type="Proteomes" id="UP000008854"/>
    </source>
</evidence>
<feature type="transmembrane region" description="Helical" evidence="11">
    <location>
        <begin position="84"/>
        <end position="109"/>
    </location>
</feature>
<feature type="region of interest" description="Disordered" evidence="10">
    <location>
        <begin position="1038"/>
        <end position="1075"/>
    </location>
</feature>
<feature type="transmembrane region" description="Helical" evidence="11">
    <location>
        <begin position="258"/>
        <end position="276"/>
    </location>
</feature>
<dbReference type="SMART" id="SM00248">
    <property type="entry name" value="ANK"/>
    <property type="match status" value="3"/>
</dbReference>
<keyword evidence="9" id="KW-0040">ANK repeat</keyword>
<dbReference type="InterPro" id="IPR002110">
    <property type="entry name" value="Ankyrin_rpt"/>
</dbReference>
<dbReference type="SUPFAM" id="SSF48403">
    <property type="entry name" value="Ankyrin repeat"/>
    <property type="match status" value="1"/>
</dbReference>
<keyword evidence="4" id="KW-0337">GPI-anchor biosynthesis</keyword>
<name>A0AA82MZ70_SCHMA</name>
<feature type="transmembrane region" description="Helical" evidence="11">
    <location>
        <begin position="225"/>
        <end position="246"/>
    </location>
</feature>
<dbReference type="PROSITE" id="PS50245">
    <property type="entry name" value="CAP_GLY_2"/>
    <property type="match status" value="3"/>
</dbReference>
<dbReference type="Gene3D" id="1.25.40.20">
    <property type="entry name" value="Ankyrin repeat-containing domain"/>
    <property type="match status" value="1"/>
</dbReference>
<evidence type="ECO:0000256" key="8">
    <source>
        <dbReference type="ARBA" id="ARBA00023136"/>
    </source>
</evidence>
<evidence type="ECO:0000256" key="6">
    <source>
        <dbReference type="ARBA" id="ARBA00022824"/>
    </source>
</evidence>
<dbReference type="PANTHER" id="PTHR13121:SF0">
    <property type="entry name" value="PHOSPHATIDYLINOSITOL GLYCAN ANCHOR BIOSYNTHESIS CLASS U PROTEIN"/>
    <property type="match status" value="1"/>
</dbReference>
<protein>
    <submittedName>
        <fullName evidence="14">Transmembrane protein</fullName>
    </submittedName>
</protein>
<evidence type="ECO:0000259" key="12">
    <source>
        <dbReference type="PROSITE" id="PS50245"/>
    </source>
</evidence>
<feature type="transmembrane region" description="Helical" evidence="11">
    <location>
        <begin position="288"/>
        <end position="306"/>
    </location>
</feature>
<keyword evidence="8 11" id="KW-0472">Membrane</keyword>
<evidence type="ECO:0000256" key="10">
    <source>
        <dbReference type="SAM" id="MobiDB-lite"/>
    </source>
</evidence>
<dbReference type="Pfam" id="PF12796">
    <property type="entry name" value="Ank_2"/>
    <property type="match status" value="1"/>
</dbReference>
<evidence type="ECO:0000256" key="2">
    <source>
        <dbReference type="ARBA" id="ARBA00004687"/>
    </source>
</evidence>
<dbReference type="AlphaFoldDB" id="A0AA82MZ70"/>